<organism evidence="1 2">
    <name type="scientific">Glycomyces endophyticus</name>
    <dbReference type="NCBI Taxonomy" id="480996"/>
    <lineage>
        <taxon>Bacteria</taxon>
        <taxon>Bacillati</taxon>
        <taxon>Actinomycetota</taxon>
        <taxon>Actinomycetes</taxon>
        <taxon>Glycomycetales</taxon>
        <taxon>Glycomycetaceae</taxon>
        <taxon>Glycomyces</taxon>
    </lineage>
</organism>
<reference evidence="2" key="1">
    <citation type="journal article" date="2019" name="Int. J. Syst. Evol. Microbiol.">
        <title>The Global Catalogue of Microorganisms (GCM) 10K type strain sequencing project: providing services to taxonomists for standard genome sequencing and annotation.</title>
        <authorList>
            <consortium name="The Broad Institute Genomics Platform"/>
            <consortium name="The Broad Institute Genome Sequencing Center for Infectious Disease"/>
            <person name="Wu L."/>
            <person name="Ma J."/>
        </authorList>
    </citation>
    <scope>NUCLEOTIDE SEQUENCE [LARGE SCALE GENOMIC DNA]</scope>
    <source>
        <strain evidence="2">JCM 16001</strain>
    </source>
</reference>
<name>A0ABP4TDN1_9ACTN</name>
<dbReference type="Proteomes" id="UP001499851">
    <property type="component" value="Unassembled WGS sequence"/>
</dbReference>
<dbReference type="Gene3D" id="3.30.1310.10">
    <property type="entry name" value="Nucleoid-associated protein YbaB-like domain"/>
    <property type="match status" value="1"/>
</dbReference>
<proteinExistence type="predicted"/>
<evidence type="ECO:0008006" key="3">
    <source>
        <dbReference type="Google" id="ProtNLM"/>
    </source>
</evidence>
<keyword evidence="2" id="KW-1185">Reference proteome</keyword>
<accession>A0ABP4TDN1</accession>
<evidence type="ECO:0000313" key="2">
    <source>
        <dbReference type="Proteomes" id="UP001499851"/>
    </source>
</evidence>
<gene>
    <name evidence="1" type="ORF">GCM10009830_37030</name>
</gene>
<evidence type="ECO:0000313" key="1">
    <source>
        <dbReference type="EMBL" id="GAA1686132.1"/>
    </source>
</evidence>
<dbReference type="InterPro" id="IPR036894">
    <property type="entry name" value="YbaB-like_sf"/>
</dbReference>
<dbReference type="RefSeq" id="WP_344489316.1">
    <property type="nucleotide sequence ID" value="NZ_BAAAQF010000016.1"/>
</dbReference>
<dbReference type="SUPFAM" id="SSF82607">
    <property type="entry name" value="YbaB-like"/>
    <property type="match status" value="1"/>
</dbReference>
<comment type="caution">
    <text evidence="1">The sequence shown here is derived from an EMBL/GenBank/DDBJ whole genome shotgun (WGS) entry which is preliminary data.</text>
</comment>
<dbReference type="EMBL" id="BAAAQF010000016">
    <property type="protein sequence ID" value="GAA1686132.1"/>
    <property type="molecule type" value="Genomic_DNA"/>
</dbReference>
<protein>
    <recommendedName>
        <fullName evidence="3">YbaB/EbfC family DNA-binding protein</fullName>
    </recommendedName>
</protein>
<sequence>MTTPDFSGLTDALQQTLEAAKRVDEIQKGQTEAEPIEAEAADGLVVVAAKFPGTIEVRISPVAMRLGSEVLNQEVSRAANEALTKLRESVGAAAAADLQEVTESLGELQQESSQRMNSFLDGLFQAHARAAERDGA</sequence>